<organism evidence="4 5">
    <name type="scientific">Arachidicoccus ginsenosidivorans</name>
    <dbReference type="NCBI Taxonomy" id="496057"/>
    <lineage>
        <taxon>Bacteria</taxon>
        <taxon>Pseudomonadati</taxon>
        <taxon>Bacteroidota</taxon>
        <taxon>Chitinophagia</taxon>
        <taxon>Chitinophagales</taxon>
        <taxon>Chitinophagaceae</taxon>
        <taxon>Arachidicoccus</taxon>
    </lineage>
</organism>
<dbReference type="RefSeq" id="WP_146787151.1">
    <property type="nucleotide sequence ID" value="NZ_CP042434.1"/>
</dbReference>
<dbReference type="KEGG" id="agi:FSB73_21650"/>
<dbReference type="AlphaFoldDB" id="A0A5B8VQI2"/>
<dbReference type="OrthoDB" id="9801773at2"/>
<proteinExistence type="inferred from homology"/>
<evidence type="ECO:0000256" key="1">
    <source>
        <dbReference type="ARBA" id="ARBA00009353"/>
    </source>
</evidence>
<reference evidence="4 5" key="1">
    <citation type="journal article" date="2017" name="Int. J. Syst. Evol. Microbiol.">
        <title>Arachidicoccus ginsenosidivorans sp. nov., with ginsenoside-converting activity isolated from ginseng cultivating soil.</title>
        <authorList>
            <person name="Siddiqi M.Z."/>
            <person name="Aslam Z."/>
            <person name="Im W.T."/>
        </authorList>
    </citation>
    <scope>NUCLEOTIDE SEQUENCE [LARGE SCALE GENOMIC DNA]</scope>
    <source>
        <strain evidence="4 5">Gsoil 809</strain>
    </source>
</reference>
<dbReference type="PANTHER" id="PTHR11092:SF0">
    <property type="entry name" value="EPIMERASE FAMILY PROTEIN SDR39U1"/>
    <property type="match status" value="1"/>
</dbReference>
<evidence type="ECO:0000313" key="5">
    <source>
        <dbReference type="Proteomes" id="UP000321291"/>
    </source>
</evidence>
<dbReference type="InterPro" id="IPR010099">
    <property type="entry name" value="SDR39U1"/>
</dbReference>
<gene>
    <name evidence="4" type="ORF">FSB73_21650</name>
</gene>
<evidence type="ECO:0000313" key="4">
    <source>
        <dbReference type="EMBL" id="QEC73877.1"/>
    </source>
</evidence>
<dbReference type="InterPro" id="IPR001509">
    <property type="entry name" value="Epimerase_deHydtase"/>
</dbReference>
<dbReference type="Pfam" id="PF08338">
    <property type="entry name" value="DUF1731"/>
    <property type="match status" value="1"/>
</dbReference>
<dbReference type="Gene3D" id="3.40.50.720">
    <property type="entry name" value="NAD(P)-binding Rossmann-like Domain"/>
    <property type="match status" value="1"/>
</dbReference>
<dbReference type="NCBIfam" id="TIGR01777">
    <property type="entry name" value="yfcH"/>
    <property type="match status" value="1"/>
</dbReference>
<dbReference type="PANTHER" id="PTHR11092">
    <property type="entry name" value="SUGAR NUCLEOTIDE EPIMERASE RELATED"/>
    <property type="match status" value="1"/>
</dbReference>
<dbReference type="InterPro" id="IPR013549">
    <property type="entry name" value="DUF1731"/>
</dbReference>
<protein>
    <submittedName>
        <fullName evidence="4">TIGR01777 family protein</fullName>
    </submittedName>
</protein>
<dbReference type="SUPFAM" id="SSF51735">
    <property type="entry name" value="NAD(P)-binding Rossmann-fold domains"/>
    <property type="match status" value="1"/>
</dbReference>
<dbReference type="EMBL" id="CP042434">
    <property type="protein sequence ID" value="QEC73877.1"/>
    <property type="molecule type" value="Genomic_DNA"/>
</dbReference>
<feature type="domain" description="DUF1731" evidence="3">
    <location>
        <begin position="254"/>
        <end position="297"/>
    </location>
</feature>
<dbReference type="InterPro" id="IPR036291">
    <property type="entry name" value="NAD(P)-bd_dom_sf"/>
</dbReference>
<name>A0A5B8VQI2_9BACT</name>
<dbReference type="Proteomes" id="UP000321291">
    <property type="component" value="Chromosome"/>
</dbReference>
<feature type="domain" description="NAD-dependent epimerase/dehydratase" evidence="2">
    <location>
        <begin position="4"/>
        <end position="225"/>
    </location>
</feature>
<evidence type="ECO:0000259" key="3">
    <source>
        <dbReference type="Pfam" id="PF08338"/>
    </source>
</evidence>
<keyword evidence="5" id="KW-1185">Reference proteome</keyword>
<comment type="similarity">
    <text evidence="1">Belongs to the NAD(P)-dependent epimerase/dehydratase family. SDR39U1 subfamily.</text>
</comment>
<accession>A0A5B8VQI2</accession>
<evidence type="ECO:0000259" key="2">
    <source>
        <dbReference type="Pfam" id="PF01370"/>
    </source>
</evidence>
<sequence>MKKILLAGSTGFIGKHLISYLTENGYELSVLTRRRLKDTPNVKYFQWDVEKGFIDDKAFENVDTIINLTGANIGVKRWIEKRKKEIVNSRVDSINLLYDYVSKDHYPIKSFISASATGYYGAVTTDQIFTEESKSGNDFLASVSQKWEDTARQFENIGCRLVILRQGVVLGKDSGIYQKMTSLASKGINPAVGNGKQYLPWIDVRDLVRLYAFALENEVIKGVFNAVSSEQITMNEFAQKLSKSIDKNSILPNAPSFLVRLALGEMSSMVLEGSRVSNQKIKESDFTFLYDNLEKSLQ</sequence>
<dbReference type="Pfam" id="PF01370">
    <property type="entry name" value="Epimerase"/>
    <property type="match status" value="1"/>
</dbReference>